<sequence>MPTKRSARKGCGEASPAAFAAEDAHPSPVELLERSWGRVASTHDLQTLLAPPQPKSKPGLRSRLLGLLLLGAAVALVSLHTAHAAALLIPGPLQPALLRPLAEYSERIFTLSFVFHGTAVAAFLHWFSRKLFKHNSS</sequence>
<evidence type="ECO:0000313" key="4">
    <source>
        <dbReference type="Proteomes" id="UP000612055"/>
    </source>
</evidence>
<keyword evidence="2" id="KW-0472">Membrane</keyword>
<reference evidence="3" key="1">
    <citation type="journal article" date="2020" name="bioRxiv">
        <title>Comparative genomics of Chlamydomonas.</title>
        <authorList>
            <person name="Craig R.J."/>
            <person name="Hasan A.R."/>
            <person name="Ness R.W."/>
            <person name="Keightley P.D."/>
        </authorList>
    </citation>
    <scope>NUCLEOTIDE SEQUENCE</scope>
    <source>
        <strain evidence="3">CCAP 11/70</strain>
    </source>
</reference>
<evidence type="ECO:0000256" key="1">
    <source>
        <dbReference type="SAM" id="MobiDB-lite"/>
    </source>
</evidence>
<proteinExistence type="predicted"/>
<evidence type="ECO:0000256" key="2">
    <source>
        <dbReference type="SAM" id="Phobius"/>
    </source>
</evidence>
<keyword evidence="4" id="KW-1185">Reference proteome</keyword>
<accession>A0A835XNT7</accession>
<feature type="transmembrane region" description="Helical" evidence="2">
    <location>
        <begin position="64"/>
        <end position="88"/>
    </location>
</feature>
<feature type="transmembrane region" description="Helical" evidence="2">
    <location>
        <begin position="108"/>
        <end position="127"/>
    </location>
</feature>
<evidence type="ECO:0000313" key="3">
    <source>
        <dbReference type="EMBL" id="KAG2488342.1"/>
    </source>
</evidence>
<keyword evidence="2" id="KW-1133">Transmembrane helix</keyword>
<dbReference type="EMBL" id="JAEHOE010000084">
    <property type="protein sequence ID" value="KAG2488342.1"/>
    <property type="molecule type" value="Genomic_DNA"/>
</dbReference>
<dbReference type="OrthoDB" id="539843at2759"/>
<protein>
    <submittedName>
        <fullName evidence="3">Uncharacterized protein</fullName>
    </submittedName>
</protein>
<name>A0A835XNT7_9CHLO</name>
<comment type="caution">
    <text evidence="3">The sequence shown here is derived from an EMBL/GenBank/DDBJ whole genome shotgun (WGS) entry which is preliminary data.</text>
</comment>
<keyword evidence="2" id="KW-0812">Transmembrane</keyword>
<dbReference type="AlphaFoldDB" id="A0A835XNT7"/>
<dbReference type="Proteomes" id="UP000612055">
    <property type="component" value="Unassembled WGS sequence"/>
</dbReference>
<organism evidence="3 4">
    <name type="scientific">Edaphochlamys debaryana</name>
    <dbReference type="NCBI Taxonomy" id="47281"/>
    <lineage>
        <taxon>Eukaryota</taxon>
        <taxon>Viridiplantae</taxon>
        <taxon>Chlorophyta</taxon>
        <taxon>core chlorophytes</taxon>
        <taxon>Chlorophyceae</taxon>
        <taxon>CS clade</taxon>
        <taxon>Chlamydomonadales</taxon>
        <taxon>Chlamydomonadales incertae sedis</taxon>
        <taxon>Edaphochlamys</taxon>
    </lineage>
</organism>
<gene>
    <name evidence="3" type="ORF">HYH03_013032</name>
</gene>
<feature type="region of interest" description="Disordered" evidence="1">
    <location>
        <begin position="1"/>
        <end position="26"/>
    </location>
</feature>